<evidence type="ECO:0000256" key="2">
    <source>
        <dbReference type="ARBA" id="ARBA00022797"/>
    </source>
</evidence>
<dbReference type="FunFam" id="3.40.50.720:FF:000084">
    <property type="entry name" value="Short-chain dehydrogenase reductase"/>
    <property type="match status" value="1"/>
</dbReference>
<dbReference type="RefSeq" id="WP_090605097.1">
    <property type="nucleotide sequence ID" value="NZ_FNZR01000003.1"/>
</dbReference>
<dbReference type="PANTHER" id="PTHR43943:SF17">
    <property type="entry name" value="3-PHENYLPROPIONATE-DIHYDRODIOL_CINNAMIC ACID-DIHYDRODIOL DEHYDROGENASE"/>
    <property type="match status" value="1"/>
</dbReference>
<dbReference type="SMART" id="SM00822">
    <property type="entry name" value="PKS_KR"/>
    <property type="match status" value="1"/>
</dbReference>
<dbReference type="CDD" id="cd05233">
    <property type="entry name" value="SDR_c"/>
    <property type="match status" value="1"/>
</dbReference>
<dbReference type="PROSITE" id="PS00061">
    <property type="entry name" value="ADH_SHORT"/>
    <property type="match status" value="1"/>
</dbReference>
<evidence type="ECO:0000313" key="6">
    <source>
        <dbReference type="EMBL" id="SEL11014.1"/>
    </source>
</evidence>
<dbReference type="Gene3D" id="3.40.50.720">
    <property type="entry name" value="NAD(P)-binding Rossmann-like Domain"/>
    <property type="match status" value="1"/>
</dbReference>
<evidence type="ECO:0000256" key="3">
    <source>
        <dbReference type="ARBA" id="ARBA00023002"/>
    </source>
</evidence>
<keyword evidence="7" id="KW-1185">Reference proteome</keyword>
<gene>
    <name evidence="6" type="ORF">SAMN05421740_103532</name>
</gene>
<comment type="similarity">
    <text evidence="1">Belongs to the short-chain dehydrogenases/reductases (SDR) family.</text>
</comment>
<dbReference type="InterPro" id="IPR020904">
    <property type="entry name" value="Sc_DH/Rdtase_CS"/>
</dbReference>
<evidence type="ECO:0000259" key="5">
    <source>
        <dbReference type="SMART" id="SM00822"/>
    </source>
</evidence>
<dbReference type="AlphaFoldDB" id="A0A1H7MIN1"/>
<organism evidence="6 7">
    <name type="scientific">Parapedobacter koreensis</name>
    <dbReference type="NCBI Taxonomy" id="332977"/>
    <lineage>
        <taxon>Bacteria</taxon>
        <taxon>Pseudomonadati</taxon>
        <taxon>Bacteroidota</taxon>
        <taxon>Sphingobacteriia</taxon>
        <taxon>Sphingobacteriales</taxon>
        <taxon>Sphingobacteriaceae</taxon>
        <taxon>Parapedobacter</taxon>
    </lineage>
</organism>
<dbReference type="PANTHER" id="PTHR43943">
    <property type="entry name" value="DEHYDROGENASE/REDUCTASE (SDR FAMILY) MEMBER 4"/>
    <property type="match status" value="1"/>
</dbReference>
<protein>
    <submittedName>
        <fullName evidence="6">NAD(P)-dependent dehydrogenase, short-chain alcohol dehydrogenase family</fullName>
    </submittedName>
</protein>
<dbReference type="GO" id="GO:0016491">
    <property type="term" value="F:oxidoreductase activity"/>
    <property type="evidence" value="ECO:0007669"/>
    <property type="project" value="UniProtKB-KW"/>
</dbReference>
<feature type="domain" description="Ketoreductase" evidence="5">
    <location>
        <begin position="7"/>
        <end position="179"/>
    </location>
</feature>
<evidence type="ECO:0000256" key="1">
    <source>
        <dbReference type="ARBA" id="ARBA00006484"/>
    </source>
</evidence>
<keyword evidence="4" id="KW-0520">NAD</keyword>
<evidence type="ECO:0000313" key="7">
    <source>
        <dbReference type="Proteomes" id="UP000198916"/>
    </source>
</evidence>
<keyword evidence="3" id="KW-0560">Oxidoreductase</keyword>
<dbReference type="OrthoDB" id="9803333at2"/>
<sequence length="252" mass="26215">MGEFRNKTIVITGGNSGIGYAAAEEFIAQGSNVIITGRNQQRVEEAALRLGAIGIVVDQGKIADVVALSTQIKAHTDTIDFLFINAGIAEMLPLGQITEAHYDSVMNINHKGALFTLQQLLPLMRRGSSIAFLASIHATAAAPGAAVYSSSKAALNALVRVAATELGPKGIRVNSISCGAIATPIFGKFGMTGEQVAETYEKIAAQMPLRRVGQAAEVAKLAMFLASEGAANITGGDYIIDGGAMLNALVDI</sequence>
<dbReference type="PRINTS" id="PR00081">
    <property type="entry name" value="GDHRDH"/>
</dbReference>
<keyword evidence="2" id="KW-0058">Aromatic hydrocarbons catabolism</keyword>
<dbReference type="EMBL" id="FNZR01000003">
    <property type="protein sequence ID" value="SEL11014.1"/>
    <property type="molecule type" value="Genomic_DNA"/>
</dbReference>
<dbReference type="Pfam" id="PF13561">
    <property type="entry name" value="adh_short_C2"/>
    <property type="match status" value="1"/>
</dbReference>
<proteinExistence type="inferred from homology"/>
<dbReference type="Proteomes" id="UP000198916">
    <property type="component" value="Unassembled WGS sequence"/>
</dbReference>
<name>A0A1H7MIN1_9SPHI</name>
<dbReference type="InterPro" id="IPR057326">
    <property type="entry name" value="KR_dom"/>
</dbReference>
<evidence type="ECO:0000256" key="4">
    <source>
        <dbReference type="ARBA" id="ARBA00023027"/>
    </source>
</evidence>
<reference evidence="7" key="1">
    <citation type="submission" date="2016-10" db="EMBL/GenBank/DDBJ databases">
        <authorList>
            <person name="Varghese N."/>
            <person name="Submissions S."/>
        </authorList>
    </citation>
    <scope>NUCLEOTIDE SEQUENCE [LARGE SCALE GENOMIC DNA]</scope>
    <source>
        <strain evidence="7">Jip14</strain>
    </source>
</reference>
<dbReference type="InterPro" id="IPR002347">
    <property type="entry name" value="SDR_fam"/>
</dbReference>
<dbReference type="InterPro" id="IPR036291">
    <property type="entry name" value="NAD(P)-bd_dom_sf"/>
</dbReference>
<dbReference type="SUPFAM" id="SSF51735">
    <property type="entry name" value="NAD(P)-binding Rossmann-fold domains"/>
    <property type="match status" value="1"/>
</dbReference>
<accession>A0A1H7MIN1</accession>
<dbReference type="STRING" id="332977.SAMN05421740_103532"/>